<feature type="repeat" description="TPR" evidence="3">
    <location>
        <begin position="146"/>
        <end position="179"/>
    </location>
</feature>
<dbReference type="PANTHER" id="PTHR45586:SF1">
    <property type="entry name" value="LIPOPOLYSACCHARIDE ASSEMBLY PROTEIN B"/>
    <property type="match status" value="1"/>
</dbReference>
<dbReference type="InterPro" id="IPR051012">
    <property type="entry name" value="CellSynth/LPSAsmb/PSIAsmb"/>
</dbReference>
<dbReference type="SMART" id="SM00028">
    <property type="entry name" value="TPR"/>
    <property type="match status" value="4"/>
</dbReference>
<evidence type="ECO:0000256" key="3">
    <source>
        <dbReference type="PROSITE-ProRule" id="PRU00339"/>
    </source>
</evidence>
<gene>
    <name evidence="4" type="ORF">EHE19_002375</name>
</gene>
<dbReference type="Proteomes" id="UP000306409">
    <property type="component" value="Chromosome"/>
</dbReference>
<dbReference type="Gene3D" id="1.25.40.10">
    <property type="entry name" value="Tetratricopeptide repeat domain"/>
    <property type="match status" value="1"/>
</dbReference>
<dbReference type="AlphaFoldDB" id="A0A4U7JFI0"/>
<keyword evidence="5" id="KW-1185">Reference proteome</keyword>
<evidence type="ECO:0000313" key="4">
    <source>
        <dbReference type="EMBL" id="QNU68715.1"/>
    </source>
</evidence>
<evidence type="ECO:0000256" key="2">
    <source>
        <dbReference type="ARBA" id="ARBA00022803"/>
    </source>
</evidence>
<dbReference type="InterPro" id="IPR011990">
    <property type="entry name" value="TPR-like_helical_dom_sf"/>
</dbReference>
<dbReference type="PROSITE" id="PS50005">
    <property type="entry name" value="TPR"/>
    <property type="match status" value="3"/>
</dbReference>
<dbReference type="PANTHER" id="PTHR45586">
    <property type="entry name" value="TPR REPEAT-CONTAINING PROTEIN PA4667"/>
    <property type="match status" value="1"/>
</dbReference>
<dbReference type="SUPFAM" id="SSF48452">
    <property type="entry name" value="TPR-like"/>
    <property type="match status" value="1"/>
</dbReference>
<keyword evidence="2 3" id="KW-0802">TPR repeat</keyword>
<sequence length="230" mass="26185">MFGKIFAQIYVIKANLAFQKGNSQEVLDLLEKAYKTGCAKASVVSTYGYMLLKHGKLEEAMSIFTEQFNSSKLSASEKFDVQANYALALWKKGQIDAAITLLEKVIANYKNTNIYGSLGYLYILNGDLDKALKFNLEAYDYNNTNGIILDNLGETYLLLNDLENADKIFKELMALNPKFPEAFYDYALLFEKMGDKEKCVEYLKKAMQYKTNFLSAITSEDIENKLKEME</sequence>
<dbReference type="EMBL" id="CP061336">
    <property type="protein sequence ID" value="QNU68715.1"/>
    <property type="molecule type" value="Genomic_DNA"/>
</dbReference>
<dbReference type="Pfam" id="PF13432">
    <property type="entry name" value="TPR_16"/>
    <property type="match status" value="1"/>
</dbReference>
<dbReference type="InterPro" id="IPR019734">
    <property type="entry name" value="TPR_rpt"/>
</dbReference>
<accession>A0A4U7JFI0</accession>
<proteinExistence type="predicted"/>
<name>A0A4U7JFI0_9FIRM</name>
<feature type="repeat" description="TPR" evidence="3">
    <location>
        <begin position="112"/>
        <end position="145"/>
    </location>
</feature>
<protein>
    <submittedName>
        <fullName evidence="4">Tetratricopeptide repeat protein</fullName>
    </submittedName>
</protein>
<feature type="repeat" description="TPR" evidence="3">
    <location>
        <begin position="180"/>
        <end position="213"/>
    </location>
</feature>
<organism evidence="4 5">
    <name type="scientific">Ruminiclostridium herbifermentans</name>
    <dbReference type="NCBI Taxonomy" id="2488810"/>
    <lineage>
        <taxon>Bacteria</taxon>
        <taxon>Bacillati</taxon>
        <taxon>Bacillota</taxon>
        <taxon>Clostridia</taxon>
        <taxon>Eubacteriales</taxon>
        <taxon>Oscillospiraceae</taxon>
        <taxon>Ruminiclostridium</taxon>
    </lineage>
</organism>
<evidence type="ECO:0000313" key="5">
    <source>
        <dbReference type="Proteomes" id="UP000306409"/>
    </source>
</evidence>
<dbReference type="KEGG" id="rher:EHE19_002375"/>
<evidence type="ECO:0000256" key="1">
    <source>
        <dbReference type="ARBA" id="ARBA00022737"/>
    </source>
</evidence>
<reference evidence="4 5" key="1">
    <citation type="submission" date="2020-09" db="EMBL/GenBank/DDBJ databases">
        <title>Characterization and genome sequencing of Ruminiclostridium sp. nov. MA18.</title>
        <authorList>
            <person name="Rettenmaier R."/>
            <person name="Kowollik M.-L."/>
            <person name="Liebl W."/>
            <person name="Zverlov V."/>
        </authorList>
    </citation>
    <scope>NUCLEOTIDE SEQUENCE [LARGE SCALE GENOMIC DNA]</scope>
    <source>
        <strain evidence="4 5">MA18</strain>
    </source>
</reference>
<dbReference type="Pfam" id="PF13181">
    <property type="entry name" value="TPR_8"/>
    <property type="match status" value="2"/>
</dbReference>
<keyword evidence="1" id="KW-0677">Repeat</keyword>
<dbReference type="OrthoDB" id="369370at2"/>